<feature type="domain" description="RRM" evidence="8">
    <location>
        <begin position="5"/>
        <end position="74"/>
    </location>
</feature>
<dbReference type="InterPro" id="IPR000504">
    <property type="entry name" value="RRM_dom"/>
</dbReference>
<dbReference type="Pfam" id="PF01661">
    <property type="entry name" value="Macro"/>
    <property type="match status" value="1"/>
</dbReference>
<evidence type="ECO:0000259" key="9">
    <source>
        <dbReference type="SMART" id="SM00506"/>
    </source>
</evidence>
<keyword evidence="3" id="KW-0808">Transferase</keyword>
<evidence type="ECO:0000256" key="7">
    <source>
        <dbReference type="SAM" id="MobiDB-lite"/>
    </source>
</evidence>
<dbReference type="Gene3D" id="3.90.228.10">
    <property type="match status" value="1"/>
</dbReference>
<dbReference type="SMART" id="SM00360">
    <property type="entry name" value="RRM"/>
    <property type="match status" value="1"/>
</dbReference>
<evidence type="ECO:0000256" key="5">
    <source>
        <dbReference type="ARBA" id="ARBA00023242"/>
    </source>
</evidence>
<comment type="subcellular location">
    <subcellularLocation>
        <location evidence="1">Nucleus</location>
    </subcellularLocation>
</comment>
<dbReference type="AlphaFoldDB" id="A0A8K0EMR8"/>
<evidence type="ECO:0000256" key="6">
    <source>
        <dbReference type="ARBA" id="ARBA00024347"/>
    </source>
</evidence>
<keyword evidence="2" id="KW-0328">Glycosyltransferase</keyword>
<evidence type="ECO:0000313" key="10">
    <source>
        <dbReference type="EMBL" id="CAH1257716.1"/>
    </source>
</evidence>
<keyword evidence="11" id="KW-1185">Reference proteome</keyword>
<feature type="domain" description="Macro" evidence="9">
    <location>
        <begin position="329"/>
        <end position="454"/>
    </location>
</feature>
<dbReference type="PANTHER" id="PTHR14453:SF107">
    <property type="entry name" value="POLY [ADP-RIBOSE] POLYMERASE"/>
    <property type="match status" value="1"/>
</dbReference>
<dbReference type="InterPro" id="IPR035979">
    <property type="entry name" value="RBD_domain_sf"/>
</dbReference>
<evidence type="ECO:0000256" key="2">
    <source>
        <dbReference type="ARBA" id="ARBA00022676"/>
    </source>
</evidence>
<dbReference type="GO" id="GO:0010629">
    <property type="term" value="P:negative regulation of gene expression"/>
    <property type="evidence" value="ECO:0007669"/>
    <property type="project" value="TreeGrafter"/>
</dbReference>
<dbReference type="GO" id="GO:0003723">
    <property type="term" value="F:RNA binding"/>
    <property type="evidence" value="ECO:0007669"/>
    <property type="project" value="InterPro"/>
</dbReference>
<evidence type="ECO:0000256" key="3">
    <source>
        <dbReference type="ARBA" id="ARBA00022679"/>
    </source>
</evidence>
<evidence type="ECO:0000256" key="1">
    <source>
        <dbReference type="ARBA" id="ARBA00004123"/>
    </source>
</evidence>
<dbReference type="InterPro" id="IPR002589">
    <property type="entry name" value="Macro_dom"/>
</dbReference>
<protein>
    <submittedName>
        <fullName evidence="10">PARP14 protein</fullName>
    </submittedName>
</protein>
<dbReference type="GO" id="GO:1990404">
    <property type="term" value="F:NAD+-protein mono-ADP-ribosyltransferase activity"/>
    <property type="evidence" value="ECO:0007669"/>
    <property type="project" value="TreeGrafter"/>
</dbReference>
<keyword evidence="5" id="KW-0539">Nucleus</keyword>
<dbReference type="SUPFAM" id="SSF117839">
    <property type="entry name" value="WWE domain"/>
    <property type="match status" value="1"/>
</dbReference>
<dbReference type="Pfam" id="PF02825">
    <property type="entry name" value="WWE"/>
    <property type="match status" value="1"/>
</dbReference>
<dbReference type="GO" id="GO:0005634">
    <property type="term" value="C:nucleus"/>
    <property type="evidence" value="ECO:0007669"/>
    <property type="project" value="UniProtKB-SubCell"/>
</dbReference>
<dbReference type="InterPro" id="IPR012677">
    <property type="entry name" value="Nucleotide-bd_a/b_plait_sf"/>
</dbReference>
<dbReference type="EMBL" id="OV696688">
    <property type="protein sequence ID" value="CAH1257716.1"/>
    <property type="molecule type" value="Genomic_DNA"/>
</dbReference>
<accession>A0A8K0EMR8</accession>
<dbReference type="Pfam" id="PF00644">
    <property type="entry name" value="PARP"/>
    <property type="match status" value="1"/>
</dbReference>
<dbReference type="GO" id="GO:0003714">
    <property type="term" value="F:transcription corepressor activity"/>
    <property type="evidence" value="ECO:0007669"/>
    <property type="project" value="TreeGrafter"/>
</dbReference>
<dbReference type="InterPro" id="IPR043472">
    <property type="entry name" value="Macro_dom-like"/>
</dbReference>
<keyword evidence="4" id="KW-0520">NAD</keyword>
<dbReference type="SUPFAM" id="SSF54928">
    <property type="entry name" value="RNA-binding domain, RBD"/>
    <property type="match status" value="1"/>
</dbReference>
<dbReference type="Proteomes" id="UP000838412">
    <property type="component" value="Chromosome 3"/>
</dbReference>
<dbReference type="Pfam" id="PF23085">
    <property type="entry name" value="RRM_PARP14_3"/>
    <property type="match status" value="1"/>
</dbReference>
<dbReference type="SUPFAM" id="SSF52949">
    <property type="entry name" value="Macro domain-like"/>
    <property type="match status" value="1"/>
</dbReference>
<dbReference type="GO" id="GO:0070212">
    <property type="term" value="P:protein poly-ADP-ribosylation"/>
    <property type="evidence" value="ECO:0007669"/>
    <property type="project" value="TreeGrafter"/>
</dbReference>
<gene>
    <name evidence="10" type="primary">PARP14</name>
    <name evidence="10" type="ORF">BLAG_LOCUS15530</name>
</gene>
<dbReference type="GO" id="GO:0005737">
    <property type="term" value="C:cytoplasm"/>
    <property type="evidence" value="ECO:0007669"/>
    <property type="project" value="TreeGrafter"/>
</dbReference>
<evidence type="ECO:0000259" key="8">
    <source>
        <dbReference type="SMART" id="SM00360"/>
    </source>
</evidence>
<dbReference type="SMART" id="SM00506">
    <property type="entry name" value="A1pp"/>
    <property type="match status" value="1"/>
</dbReference>
<name>A0A8K0EMR8_BRALA</name>
<evidence type="ECO:0000313" key="11">
    <source>
        <dbReference type="Proteomes" id="UP000838412"/>
    </source>
</evidence>
<dbReference type="Gene3D" id="3.30.720.50">
    <property type="match status" value="1"/>
</dbReference>
<dbReference type="InterPro" id="IPR037197">
    <property type="entry name" value="WWE_dom_sf"/>
</dbReference>
<comment type="similarity">
    <text evidence="6">Belongs to the ARTD/PARP family.</text>
</comment>
<dbReference type="Gene3D" id="3.40.220.10">
    <property type="entry name" value="Leucine Aminopeptidase, subunit E, domain 1"/>
    <property type="match status" value="1"/>
</dbReference>
<dbReference type="OrthoDB" id="6077599at2759"/>
<organism evidence="10 11">
    <name type="scientific">Branchiostoma lanceolatum</name>
    <name type="common">Common lancelet</name>
    <name type="synonym">Amphioxus lanceolatum</name>
    <dbReference type="NCBI Taxonomy" id="7740"/>
    <lineage>
        <taxon>Eukaryota</taxon>
        <taxon>Metazoa</taxon>
        <taxon>Chordata</taxon>
        <taxon>Cephalochordata</taxon>
        <taxon>Leptocardii</taxon>
        <taxon>Amphioxiformes</taxon>
        <taxon>Branchiostomatidae</taxon>
        <taxon>Branchiostoma</taxon>
    </lineage>
</organism>
<evidence type="ECO:0000256" key="4">
    <source>
        <dbReference type="ARBA" id="ARBA00023027"/>
    </source>
</evidence>
<proteinExistence type="inferred from homology"/>
<dbReference type="GO" id="GO:0003950">
    <property type="term" value="F:NAD+ poly-ADP-ribosyltransferase activity"/>
    <property type="evidence" value="ECO:0007669"/>
    <property type="project" value="InterPro"/>
</dbReference>
<sequence length="945" mass="104306">MSAREVFVRGLPELPSLQDVIVQYFQNQSCGGPVSDVSLLGPGQAVVTFVNESVAQNVLANPQHMFHGSRLQVGPWSRARHLSDEENEEDEHGIGGTDDVSGLAEGQADADPCGDFKQTTASSSLVARGTHLPTHSRHDEDRLPRSSGVVGAISRPNALKPAAQQRETSPPTPTGVTEMKVEIVEGCAKLLLQHHGDVIREAEQSFSVRIKPDSAGSGFSVSGTREGEIAAKVFLEDIASSVKTGVLQSFKPGIYQYLKEREGRKVLQSVEEDFRCAILVESVSAKESLSGKREETVASNVEAAGNTVSVMYSCTSQPSQSELHIRDVIVQVQMGDITMEQVGAIVNPSQNNLDLDKGVSRAISMAAGPSVQKECRQYIRDNWSPKAGEVIATGAGDLPCKAILHLVQPTAKYLRSDVKNCLLVAHQMNLRSIAFPAVGTGGFHIKPERSARCMIDGIVEFVEDWSPTTLSIIRLVIIQESMLQAFHTAVHRKASEDTGKAVPSKDTNRLDRLKNIATDKMKRIARRPKEETTWVTVQLPKPESPKGDDFEDSLQPDEVLLHIFCLDETKLKNARDTVDGFLHQYTIVVVINDDKETGIAQLVKEEVKWLRFLGREENVSIAIEQENCIRIEGSRNVAAIAARVRLILKTIVEKRSRFARMMSSESYQWCYELPGEPCRSFQATSNSRIETAFQAKAVKCFCVEDNRPFVVDFSAMTLSVQTSTAVGKVRREDLAIYSDTVLPGRWDPQPMDPRTGKPKLCHLVTLDPLSTEFFTVQDKLFSSLGGMRAIVLRIERVQNQLLWMEYCVQKGTTSSSSPARVEETDLWHGTSAEACQMITLHGFNSHVTENYAGGAQKRTTFARNAVYATKNLCTPDYCGRKKIILAKVLMEECVSTSRIAKRESSNLEEGNQQRDSSIDKVDPSLYVACNGAEAYPVYLISFKVL</sequence>
<dbReference type="Gene3D" id="3.30.70.330">
    <property type="match status" value="1"/>
</dbReference>
<reference evidence="10" key="1">
    <citation type="submission" date="2022-01" db="EMBL/GenBank/DDBJ databases">
        <authorList>
            <person name="Braso-Vives M."/>
        </authorList>
    </citation>
    <scope>NUCLEOTIDE SEQUENCE</scope>
</reference>
<dbReference type="InterPro" id="IPR004170">
    <property type="entry name" value="WWE_dom"/>
</dbReference>
<dbReference type="PANTHER" id="PTHR14453">
    <property type="entry name" value="PARP/ZINC FINGER CCCH TYPE DOMAIN CONTAINING PROTEIN"/>
    <property type="match status" value="1"/>
</dbReference>
<dbReference type="SUPFAM" id="SSF56399">
    <property type="entry name" value="ADP-ribosylation"/>
    <property type="match status" value="1"/>
</dbReference>
<dbReference type="InterPro" id="IPR052056">
    <property type="entry name" value="Mono-ARTD/PARP"/>
</dbReference>
<dbReference type="InterPro" id="IPR012317">
    <property type="entry name" value="Poly(ADP-ribose)pol_cat_dom"/>
</dbReference>
<feature type="region of interest" description="Disordered" evidence="7">
    <location>
        <begin position="81"/>
        <end position="175"/>
    </location>
</feature>